<dbReference type="InterPro" id="IPR036770">
    <property type="entry name" value="Ankyrin_rpt-contain_sf"/>
</dbReference>
<comment type="caution">
    <text evidence="1">The sequence shown here is derived from an EMBL/GenBank/DDBJ whole genome shotgun (WGS) entry which is preliminary data.</text>
</comment>
<dbReference type="AlphaFoldDB" id="A0A7J9HVU1"/>
<organism evidence="1 2">
    <name type="scientific">Gossypium harknessii</name>
    <dbReference type="NCBI Taxonomy" id="34285"/>
    <lineage>
        <taxon>Eukaryota</taxon>
        <taxon>Viridiplantae</taxon>
        <taxon>Streptophyta</taxon>
        <taxon>Embryophyta</taxon>
        <taxon>Tracheophyta</taxon>
        <taxon>Spermatophyta</taxon>
        <taxon>Magnoliopsida</taxon>
        <taxon>eudicotyledons</taxon>
        <taxon>Gunneridae</taxon>
        <taxon>Pentapetalae</taxon>
        <taxon>rosids</taxon>
        <taxon>malvids</taxon>
        <taxon>Malvales</taxon>
        <taxon>Malvaceae</taxon>
        <taxon>Malvoideae</taxon>
        <taxon>Gossypium</taxon>
    </lineage>
</organism>
<dbReference type="PANTHER" id="PTHR24128">
    <property type="entry name" value="HOMEOBOX PROTEIN WARIAI"/>
    <property type="match status" value="1"/>
</dbReference>
<feature type="non-terminal residue" evidence="1">
    <location>
        <position position="101"/>
    </location>
</feature>
<keyword evidence="2" id="KW-1185">Reference proteome</keyword>
<dbReference type="PANTHER" id="PTHR24128:SF46">
    <property type="entry name" value="ALPHA-LATROTOXIN-LHE1A-LIKE ISOFORM X1"/>
    <property type="match status" value="1"/>
</dbReference>
<evidence type="ECO:0000313" key="1">
    <source>
        <dbReference type="EMBL" id="MBA0813758.1"/>
    </source>
</evidence>
<proteinExistence type="predicted"/>
<dbReference type="Proteomes" id="UP000593560">
    <property type="component" value="Unassembled WGS sequence"/>
</dbReference>
<dbReference type="SUPFAM" id="SSF48403">
    <property type="entry name" value="Ankyrin repeat"/>
    <property type="match status" value="1"/>
</dbReference>
<gene>
    <name evidence="1" type="ORF">Gohar_027582</name>
</gene>
<accession>A0A7J9HVU1</accession>
<evidence type="ECO:0000313" key="2">
    <source>
        <dbReference type="Proteomes" id="UP000593560"/>
    </source>
</evidence>
<dbReference type="SMART" id="SM00248">
    <property type="entry name" value="ANK"/>
    <property type="match status" value="2"/>
</dbReference>
<protein>
    <recommendedName>
        <fullName evidence="3">PGG domain-containing protein</fullName>
    </recommendedName>
</protein>
<name>A0A7J9HVU1_9ROSI</name>
<dbReference type="Pfam" id="PF12796">
    <property type="entry name" value="Ank_2"/>
    <property type="match status" value="1"/>
</dbReference>
<reference evidence="1 2" key="1">
    <citation type="journal article" date="2019" name="Genome Biol. Evol.">
        <title>Insights into the evolution of the New World diploid cottons (Gossypium, subgenus Houzingenia) based on genome sequencing.</title>
        <authorList>
            <person name="Grover C.E."/>
            <person name="Arick M.A. 2nd"/>
            <person name="Thrash A."/>
            <person name="Conover J.L."/>
            <person name="Sanders W.S."/>
            <person name="Peterson D.G."/>
            <person name="Frelichowski J.E."/>
            <person name="Scheffler J.A."/>
            <person name="Scheffler B.E."/>
            <person name="Wendel J.F."/>
        </authorList>
    </citation>
    <scope>NUCLEOTIDE SEQUENCE [LARGE SCALE GENOMIC DNA]</scope>
    <source>
        <strain evidence="1">0</strain>
        <tissue evidence="1">Leaf</tissue>
    </source>
</reference>
<dbReference type="OrthoDB" id="674805at2759"/>
<dbReference type="InterPro" id="IPR002110">
    <property type="entry name" value="Ankyrin_rpt"/>
</dbReference>
<dbReference type="Gene3D" id="1.25.40.20">
    <property type="entry name" value="Ankyrin repeat-containing domain"/>
    <property type="match status" value="1"/>
</dbReference>
<evidence type="ECO:0008006" key="3">
    <source>
        <dbReference type="Google" id="ProtNLM"/>
    </source>
</evidence>
<dbReference type="EMBL" id="JABFAD010000011">
    <property type="protein sequence ID" value="MBA0813758.1"/>
    <property type="molecule type" value="Genomic_DNA"/>
</dbReference>
<sequence length="101" mass="11471">MDVKIKINFILRHFDEVEFLNTPLHIAADEGCIGFAVEMMNLKASFARKLNKKGLSPTHLAGEKGHKEMVLRLMEINKDLVRVKGKNSETPLHYISKVVLI</sequence>